<accession>A0ABS5JPC9</accession>
<name>A0ABS5JPC9_9BACT</name>
<feature type="transmembrane region" description="Helical" evidence="1">
    <location>
        <begin position="102"/>
        <end position="127"/>
    </location>
</feature>
<evidence type="ECO:0000256" key="1">
    <source>
        <dbReference type="SAM" id="Phobius"/>
    </source>
</evidence>
<dbReference type="Pfam" id="PF02517">
    <property type="entry name" value="Rce1-like"/>
    <property type="match status" value="1"/>
</dbReference>
<keyword evidence="1" id="KW-0812">Transmembrane</keyword>
<dbReference type="Proteomes" id="UP000708576">
    <property type="component" value="Unassembled WGS sequence"/>
</dbReference>
<reference evidence="3 4" key="1">
    <citation type="journal article" date="2015" name="Int. J. Syst. Evol. Microbiol.">
        <title>Carboxylicivirga linearis sp. nov., isolated from a sea cucumber culture pond.</title>
        <authorList>
            <person name="Wang F.Q."/>
            <person name="Zhou Y.X."/>
            <person name="Lin X.Z."/>
            <person name="Chen G.J."/>
            <person name="Du Z.J."/>
        </authorList>
    </citation>
    <scope>NUCLEOTIDE SEQUENCE [LARGE SCALE GENOMIC DNA]</scope>
    <source>
        <strain evidence="3 4">FB218</strain>
    </source>
</reference>
<keyword evidence="1" id="KW-1133">Transmembrane helix</keyword>
<keyword evidence="3" id="KW-0645">Protease</keyword>
<feature type="transmembrane region" description="Helical" evidence="1">
    <location>
        <begin position="12"/>
        <end position="29"/>
    </location>
</feature>
<feature type="transmembrane region" description="Helical" evidence="1">
    <location>
        <begin position="35"/>
        <end position="53"/>
    </location>
</feature>
<feature type="transmembrane region" description="Helical" evidence="1">
    <location>
        <begin position="162"/>
        <end position="179"/>
    </location>
</feature>
<dbReference type="EMBL" id="JAGUCO010000001">
    <property type="protein sequence ID" value="MBS2096763.1"/>
    <property type="molecule type" value="Genomic_DNA"/>
</dbReference>
<feature type="transmembrane region" description="Helical" evidence="1">
    <location>
        <begin position="184"/>
        <end position="202"/>
    </location>
</feature>
<dbReference type="RefSeq" id="WP_212212161.1">
    <property type="nucleotide sequence ID" value="NZ_JAGUCO010000001.1"/>
</dbReference>
<feature type="transmembrane region" description="Helical" evidence="1">
    <location>
        <begin position="139"/>
        <end position="156"/>
    </location>
</feature>
<keyword evidence="3" id="KW-0378">Hydrolase</keyword>
<dbReference type="GO" id="GO:0008237">
    <property type="term" value="F:metallopeptidase activity"/>
    <property type="evidence" value="ECO:0007669"/>
    <property type="project" value="UniProtKB-KW"/>
</dbReference>
<keyword evidence="3" id="KW-0482">Metalloprotease</keyword>
<keyword evidence="4" id="KW-1185">Reference proteome</keyword>
<comment type="caution">
    <text evidence="3">The sequence shown here is derived from an EMBL/GenBank/DDBJ whole genome shotgun (WGS) entry which is preliminary data.</text>
</comment>
<keyword evidence="1" id="KW-0472">Membrane</keyword>
<evidence type="ECO:0000313" key="3">
    <source>
        <dbReference type="EMBL" id="MBS2096763.1"/>
    </source>
</evidence>
<sequence>MKQTNAILDLRRLGEIAAALATGIGKFIFMDYLNWRFPFIAVSIIAWTVYVVIRSKRQKNILKHWGFRTDNFGQALKIVLPFGIFAVTAFVVIGVIQNTINVTWHIIPILLIYPLWGVIQQFLVVALVAGNLQDMEAIAIKKPLTIFITALFFGFIHYPNNWLILGTFILALFYGYVYLRIRNLWILGLFHGWLGGLFYYTVVNQDPFMQVFGRYLN</sequence>
<gene>
    <name evidence="3" type="ORF">KEM10_00650</name>
</gene>
<feature type="transmembrane region" description="Helical" evidence="1">
    <location>
        <begin position="74"/>
        <end position="96"/>
    </location>
</feature>
<evidence type="ECO:0000313" key="4">
    <source>
        <dbReference type="Proteomes" id="UP000708576"/>
    </source>
</evidence>
<proteinExistence type="predicted"/>
<dbReference type="EC" id="3.4.24.-" evidence="3"/>
<protein>
    <submittedName>
        <fullName evidence="3">CPBP family intramembrane metalloprotease</fullName>
        <ecNumber evidence="3">3.4.24.-</ecNumber>
    </submittedName>
</protein>
<dbReference type="InterPro" id="IPR003675">
    <property type="entry name" value="Rce1/LyrA-like_dom"/>
</dbReference>
<evidence type="ECO:0000259" key="2">
    <source>
        <dbReference type="Pfam" id="PF02517"/>
    </source>
</evidence>
<feature type="domain" description="CAAX prenyl protease 2/Lysostaphin resistance protein A-like" evidence="2">
    <location>
        <begin position="106"/>
        <end position="192"/>
    </location>
</feature>
<organism evidence="3 4">
    <name type="scientific">Carboxylicivirga linearis</name>
    <dbReference type="NCBI Taxonomy" id="1628157"/>
    <lineage>
        <taxon>Bacteria</taxon>
        <taxon>Pseudomonadati</taxon>
        <taxon>Bacteroidota</taxon>
        <taxon>Bacteroidia</taxon>
        <taxon>Marinilabiliales</taxon>
        <taxon>Marinilabiliaceae</taxon>
        <taxon>Carboxylicivirga</taxon>
    </lineage>
</organism>